<protein>
    <submittedName>
        <fullName evidence="1">Uncharacterized protein</fullName>
    </submittedName>
</protein>
<dbReference type="RefSeq" id="WP_206011414.1">
    <property type="nucleotide sequence ID" value="NZ_CP070619.1"/>
</dbReference>
<reference evidence="1 2" key="2">
    <citation type="journal article" date="2022" name="Arch. Microbiol.">
        <title>Rhodococcus pseudokoreensis sp. nov. isolated from the rhizosphere of young M26 apple rootstocks.</title>
        <authorList>
            <person name="Kampfer P."/>
            <person name="Glaeser S.P."/>
            <person name="Blom J."/>
            <person name="Wolf J."/>
            <person name="Benning S."/>
            <person name="Schloter M."/>
            <person name="Neumann-Schaal M."/>
        </authorList>
    </citation>
    <scope>NUCLEOTIDE SEQUENCE [LARGE SCALE GENOMIC DNA]</scope>
    <source>
        <strain evidence="1 2">R79</strain>
    </source>
</reference>
<proteinExistence type="predicted"/>
<accession>A0A974ZYL2</accession>
<reference evidence="1 2" key="1">
    <citation type="journal article" date="2021" name="Microbiol. Resour. Announc.">
        <title>Complete Genome Sequences of Two Rhodococcus sp. Strains with Large and Linear Chromosomes, Isolated from Apple Rhizosphere.</title>
        <authorList>
            <person name="Benning S."/>
            <person name="Brugnone N."/>
            <person name="Siani R."/>
            <person name="Kublik S."/>
            <person name="Schloter M."/>
            <person name="Rad V."/>
        </authorList>
    </citation>
    <scope>NUCLEOTIDE SEQUENCE [LARGE SCALE GENOMIC DNA]</scope>
    <source>
        <strain evidence="1 2">R79</strain>
    </source>
</reference>
<gene>
    <name evidence="1" type="ORF">JWS13_44505</name>
</gene>
<keyword evidence="2" id="KW-1185">Reference proteome</keyword>
<sequence>MFDYGPVHRPHYAMPALFSATDPRPVVAAFQALSHACATYAEHVDTLLAATRAEFGIPE</sequence>
<name>A0A974ZYL2_9NOCA</name>
<evidence type="ECO:0000313" key="1">
    <source>
        <dbReference type="EMBL" id="QSE95170.1"/>
    </source>
</evidence>
<dbReference type="EMBL" id="CP070619">
    <property type="protein sequence ID" value="QSE95170.1"/>
    <property type="molecule type" value="Genomic_DNA"/>
</dbReference>
<organism evidence="1 2">
    <name type="scientific">Rhodococcus pseudokoreensis</name>
    <dbReference type="NCBI Taxonomy" id="2811421"/>
    <lineage>
        <taxon>Bacteria</taxon>
        <taxon>Bacillati</taxon>
        <taxon>Actinomycetota</taxon>
        <taxon>Actinomycetes</taxon>
        <taxon>Mycobacteriales</taxon>
        <taxon>Nocardiaceae</taxon>
        <taxon>Rhodococcus</taxon>
    </lineage>
</organism>
<evidence type="ECO:0000313" key="2">
    <source>
        <dbReference type="Proteomes" id="UP000662986"/>
    </source>
</evidence>
<dbReference type="Proteomes" id="UP000662986">
    <property type="component" value="Chromosome"/>
</dbReference>